<dbReference type="PANTHER" id="PTHR43649">
    <property type="entry name" value="ARABINOSE-BINDING PROTEIN-RELATED"/>
    <property type="match status" value="1"/>
</dbReference>
<name>A0A4S4C322_9BACL</name>
<dbReference type="Proteomes" id="UP000310636">
    <property type="component" value="Unassembled WGS sequence"/>
</dbReference>
<evidence type="ECO:0000313" key="5">
    <source>
        <dbReference type="EMBL" id="THF82118.1"/>
    </source>
</evidence>
<protein>
    <submittedName>
        <fullName evidence="5">Extracellular solute-binding protein</fullName>
    </submittedName>
</protein>
<keyword evidence="6" id="KW-1185">Reference proteome</keyword>
<dbReference type="OrthoDB" id="9763054at2"/>
<dbReference type="Gene3D" id="3.40.190.10">
    <property type="entry name" value="Periplasmic binding protein-like II"/>
    <property type="match status" value="2"/>
</dbReference>
<comment type="caution">
    <text evidence="5">The sequence shown here is derived from an EMBL/GenBank/DDBJ whole genome shotgun (WGS) entry which is preliminary data.</text>
</comment>
<feature type="signal peptide" evidence="4">
    <location>
        <begin position="1"/>
        <end position="19"/>
    </location>
</feature>
<evidence type="ECO:0000256" key="3">
    <source>
        <dbReference type="ARBA" id="ARBA00022729"/>
    </source>
</evidence>
<dbReference type="EMBL" id="SSOB01000007">
    <property type="protein sequence ID" value="THF82118.1"/>
    <property type="molecule type" value="Genomic_DNA"/>
</dbReference>
<dbReference type="PROSITE" id="PS51257">
    <property type="entry name" value="PROKAR_LIPOPROTEIN"/>
    <property type="match status" value="1"/>
</dbReference>
<dbReference type="PROSITE" id="PS01037">
    <property type="entry name" value="SBP_BACTERIAL_1"/>
    <property type="match status" value="1"/>
</dbReference>
<evidence type="ECO:0000256" key="4">
    <source>
        <dbReference type="SAM" id="SignalP"/>
    </source>
</evidence>
<accession>A0A4S4C322</accession>
<evidence type="ECO:0000256" key="2">
    <source>
        <dbReference type="ARBA" id="ARBA00022448"/>
    </source>
</evidence>
<comment type="similarity">
    <text evidence="1">Belongs to the bacterial solute-binding protein 1 family.</text>
</comment>
<keyword evidence="2" id="KW-0813">Transport</keyword>
<dbReference type="PANTHER" id="PTHR43649:SF12">
    <property type="entry name" value="DIACETYLCHITOBIOSE BINDING PROTEIN DASA"/>
    <property type="match status" value="1"/>
</dbReference>
<dbReference type="GO" id="GO:0055085">
    <property type="term" value="P:transmembrane transport"/>
    <property type="evidence" value="ECO:0007669"/>
    <property type="project" value="InterPro"/>
</dbReference>
<dbReference type="SUPFAM" id="SSF53850">
    <property type="entry name" value="Periplasmic binding protein-like II"/>
    <property type="match status" value="1"/>
</dbReference>
<proteinExistence type="inferred from homology"/>
<dbReference type="InterPro" id="IPR006061">
    <property type="entry name" value="SBP_1_CS"/>
</dbReference>
<evidence type="ECO:0000313" key="6">
    <source>
        <dbReference type="Proteomes" id="UP000310636"/>
    </source>
</evidence>
<dbReference type="AlphaFoldDB" id="A0A4S4C322"/>
<sequence length="439" mass="47367">MKKRSMYAMSTVMSVLLLAGCGNGNGNDTVGEGAVSPSASASASESAAAPVEPVTLNIFSSSVETAEAFNLLKKDYEATHPGVTLEIASQVTDTYYTSLKTKFAAKEMPDLFAMTGFNGMSTWVEHLEDLSNEPWVSDMVDTAKPGATFDGKLYGFPMSVMGTGYLYNKDLFAKAGIDKAPSTLTELKDAVEKLKVAGITPFVVPYGSWYNPGNFSAENPMSKQAEPDQFMADLTNGTAKFSDNAVYQDWLNNVELELANAYGNPLTVDYNGQITAFATGQGAMTTGCNCSQLLIDEITPNMNIGIMPMPINDDAELNGKISTEVPGYWVISKDSEVKEQAKEFLKWFSTDGAHYISDEFKFVPAFKSMAVDPAKLGALGTDLKTYVDEGKMLTGTKAKFPDGVTADFGASLQKLASGKIDKAQMLEEFQTAWEKASKK</sequence>
<organism evidence="5 6">
    <name type="scientific">Cohnella fermenti</name>
    <dbReference type="NCBI Taxonomy" id="2565925"/>
    <lineage>
        <taxon>Bacteria</taxon>
        <taxon>Bacillati</taxon>
        <taxon>Bacillota</taxon>
        <taxon>Bacilli</taxon>
        <taxon>Bacillales</taxon>
        <taxon>Paenibacillaceae</taxon>
        <taxon>Cohnella</taxon>
    </lineage>
</organism>
<reference evidence="5 6" key="1">
    <citation type="submission" date="2019-04" db="EMBL/GenBank/DDBJ databases">
        <title>Cohnella sp. nov. isolated from preserved vegetables.</title>
        <authorList>
            <person name="Lin S.-Y."/>
            <person name="Hung M.-H."/>
            <person name="Young C.-C."/>
        </authorList>
    </citation>
    <scope>NUCLEOTIDE SEQUENCE [LARGE SCALE GENOMIC DNA]</scope>
    <source>
        <strain evidence="5 6">CC-MHH1044</strain>
    </source>
</reference>
<gene>
    <name evidence="5" type="ORF">E6C55_06955</name>
</gene>
<dbReference type="InterPro" id="IPR050490">
    <property type="entry name" value="Bact_solute-bd_prot1"/>
</dbReference>
<feature type="chain" id="PRO_5039640690" evidence="4">
    <location>
        <begin position="20"/>
        <end position="439"/>
    </location>
</feature>
<dbReference type="Pfam" id="PF01547">
    <property type="entry name" value="SBP_bac_1"/>
    <property type="match status" value="1"/>
</dbReference>
<keyword evidence="3 4" id="KW-0732">Signal</keyword>
<dbReference type="InterPro" id="IPR006059">
    <property type="entry name" value="SBP"/>
</dbReference>
<evidence type="ECO:0000256" key="1">
    <source>
        <dbReference type="ARBA" id="ARBA00008520"/>
    </source>
</evidence>